<protein>
    <submittedName>
        <fullName evidence="1">Uncharacterized protein</fullName>
    </submittedName>
</protein>
<dbReference type="Proteomes" id="UP000778864">
    <property type="component" value="Unassembled WGS sequence"/>
</dbReference>
<name>A0A413ED93_VEIPA</name>
<dbReference type="RefSeq" id="WP_004698343.1">
    <property type="nucleotide sequence ID" value="NZ_AP031417.1"/>
</dbReference>
<dbReference type="AlphaFoldDB" id="A0A413ED93"/>
<reference evidence="1" key="1">
    <citation type="submission" date="2021-02" db="EMBL/GenBank/DDBJ databases">
        <title>Infant gut strain persistence is associated with maternal origin, phylogeny, and functional potential including surface adhesion and iron acquisition.</title>
        <authorList>
            <person name="Lou Y.C."/>
        </authorList>
    </citation>
    <scope>NUCLEOTIDE SEQUENCE</scope>
    <source>
        <strain evidence="1">L3_108_031G1_dasL3_108_031G1_concoct_20</strain>
    </source>
</reference>
<evidence type="ECO:0000313" key="2">
    <source>
        <dbReference type="Proteomes" id="UP000778864"/>
    </source>
</evidence>
<sequence length="108" mass="12625">MAKFKIQKGLSDADMMKNFKDTENFEDTMLNMERDAKKPVVHQSPKQKEDAFYREFLTEKVETMIGKMLLDIKMEYFKEGEGAFSIQVKREGKNIVLETAPKKVKPEK</sequence>
<accession>A0A413ED93</accession>
<gene>
    <name evidence="1" type="ORF">KHZ90_03850</name>
</gene>
<evidence type="ECO:0000313" key="1">
    <source>
        <dbReference type="EMBL" id="MBS4892895.1"/>
    </source>
</evidence>
<organism evidence="1 2">
    <name type="scientific">Veillonella parvula</name>
    <name type="common">Staphylococcus parvulus</name>
    <dbReference type="NCBI Taxonomy" id="29466"/>
    <lineage>
        <taxon>Bacteria</taxon>
        <taxon>Bacillati</taxon>
        <taxon>Bacillota</taxon>
        <taxon>Negativicutes</taxon>
        <taxon>Veillonellales</taxon>
        <taxon>Veillonellaceae</taxon>
        <taxon>Veillonella</taxon>
    </lineage>
</organism>
<dbReference type="EMBL" id="JAGZMU010000002">
    <property type="protein sequence ID" value="MBS4892895.1"/>
    <property type="molecule type" value="Genomic_DNA"/>
</dbReference>
<proteinExistence type="predicted"/>
<comment type="caution">
    <text evidence="1">The sequence shown here is derived from an EMBL/GenBank/DDBJ whole genome shotgun (WGS) entry which is preliminary data.</text>
</comment>